<dbReference type="InterPro" id="IPR018062">
    <property type="entry name" value="HTH_AraC-typ_CS"/>
</dbReference>
<dbReference type="Pfam" id="PF12625">
    <property type="entry name" value="Arabinose_bd"/>
    <property type="match status" value="1"/>
</dbReference>
<dbReference type="PANTHER" id="PTHR47894:SF1">
    <property type="entry name" value="HTH-TYPE TRANSCRIPTIONAL REGULATOR VQSM"/>
    <property type="match status" value="1"/>
</dbReference>
<protein>
    <submittedName>
        <fullName evidence="5">AraC family transcriptional regulator</fullName>
    </submittedName>
</protein>
<name>A0ABS6VUP7_9GAMM</name>
<comment type="caution">
    <text evidence="5">The sequence shown here is derived from an EMBL/GenBank/DDBJ whole genome shotgun (WGS) entry which is preliminary data.</text>
</comment>
<dbReference type="Pfam" id="PF12833">
    <property type="entry name" value="HTH_18"/>
    <property type="match status" value="1"/>
</dbReference>
<evidence type="ECO:0000256" key="2">
    <source>
        <dbReference type="ARBA" id="ARBA00023125"/>
    </source>
</evidence>
<accession>A0ABS6VUP7</accession>
<dbReference type="PROSITE" id="PS00041">
    <property type="entry name" value="HTH_ARAC_FAMILY_1"/>
    <property type="match status" value="1"/>
</dbReference>
<dbReference type="EMBL" id="JAHWDQ010000003">
    <property type="protein sequence ID" value="MBW2941729.1"/>
    <property type="molecule type" value="Genomic_DNA"/>
</dbReference>
<dbReference type="InterPro" id="IPR018060">
    <property type="entry name" value="HTH_AraC"/>
</dbReference>
<keyword evidence="2" id="KW-0238">DNA-binding</keyword>
<evidence type="ECO:0000313" key="6">
    <source>
        <dbReference type="Proteomes" id="UP001166291"/>
    </source>
</evidence>
<gene>
    <name evidence="5" type="ORF">KXJ70_13110</name>
</gene>
<feature type="domain" description="HTH araC/xylS-type" evidence="4">
    <location>
        <begin position="254"/>
        <end position="352"/>
    </location>
</feature>
<evidence type="ECO:0000256" key="1">
    <source>
        <dbReference type="ARBA" id="ARBA00023015"/>
    </source>
</evidence>
<dbReference type="SMART" id="SM00342">
    <property type="entry name" value="HTH_ARAC"/>
    <property type="match status" value="1"/>
</dbReference>
<evidence type="ECO:0000259" key="4">
    <source>
        <dbReference type="PROSITE" id="PS01124"/>
    </source>
</evidence>
<keyword evidence="3" id="KW-0804">Transcription</keyword>
<proteinExistence type="predicted"/>
<keyword evidence="6" id="KW-1185">Reference proteome</keyword>
<dbReference type="InterPro" id="IPR032687">
    <property type="entry name" value="AraC-type_N"/>
</dbReference>
<organism evidence="5 6">
    <name type="scientific">Zhongshania aquimaris</name>
    <dbReference type="NCBI Taxonomy" id="2857107"/>
    <lineage>
        <taxon>Bacteria</taxon>
        <taxon>Pseudomonadati</taxon>
        <taxon>Pseudomonadota</taxon>
        <taxon>Gammaproteobacteria</taxon>
        <taxon>Cellvibrionales</taxon>
        <taxon>Spongiibacteraceae</taxon>
        <taxon>Zhongshania</taxon>
    </lineage>
</organism>
<sequence>MTLTDTTMQVSAARSASGEDRAWSVNGSALTTLFQAAKALDADLDALVAEAGFSPADVLDTDRQFPVADLLHLYHCVANASQTPDIGLYVGRIDYINRLNLQLYACSGCQTFREYLNVMPSVLRIVGDIGEVTVRRESEYLCLDWQPLDKATNRQRYLSDSSLGVAAAIVNSVCVKPIPVRAAHFTYSEPQDLSLLRQQFGDNLRFDQPVSCLYFDRACLDYPLIGLDADWGQVLAQPIRHLFEENSESSDFIIALRKALLRLLPSGEMGLDKVAAALNISRRTLQRRLAEQGTQFLQILQELRAELAQQYLGDERLSITDISFLLGYMDQSSFSAAFRSWYGVSPRDFRKSN</sequence>
<keyword evidence="1" id="KW-0805">Transcription regulation</keyword>
<evidence type="ECO:0000313" key="5">
    <source>
        <dbReference type="EMBL" id="MBW2941729.1"/>
    </source>
</evidence>
<evidence type="ECO:0000256" key="3">
    <source>
        <dbReference type="ARBA" id="ARBA00023163"/>
    </source>
</evidence>
<dbReference type="RefSeq" id="WP_219043958.1">
    <property type="nucleotide sequence ID" value="NZ_JAHWDQ010000003.1"/>
</dbReference>
<reference evidence="5" key="1">
    <citation type="submission" date="2021-07" db="EMBL/GenBank/DDBJ databases">
        <title>Zhongshania sp. CAU 1632 isolated from seawater.</title>
        <authorList>
            <person name="Kim W."/>
        </authorList>
    </citation>
    <scope>NUCLEOTIDE SEQUENCE</scope>
    <source>
        <strain evidence="5">CAU 1632</strain>
    </source>
</reference>
<dbReference type="Proteomes" id="UP001166291">
    <property type="component" value="Unassembled WGS sequence"/>
</dbReference>
<dbReference type="PANTHER" id="PTHR47894">
    <property type="entry name" value="HTH-TYPE TRANSCRIPTIONAL REGULATOR GADX"/>
    <property type="match status" value="1"/>
</dbReference>
<dbReference type="PROSITE" id="PS01124">
    <property type="entry name" value="HTH_ARAC_FAMILY_2"/>
    <property type="match status" value="1"/>
</dbReference>